<evidence type="ECO:0000256" key="1">
    <source>
        <dbReference type="ARBA" id="ARBA00004496"/>
    </source>
</evidence>
<organism evidence="14 15">
    <name type="scientific">Aythya fuligula</name>
    <name type="common">Tufted duck</name>
    <name type="synonym">Anas fuligula</name>
    <dbReference type="NCBI Taxonomy" id="219594"/>
    <lineage>
        <taxon>Eukaryota</taxon>
        <taxon>Metazoa</taxon>
        <taxon>Chordata</taxon>
        <taxon>Craniata</taxon>
        <taxon>Vertebrata</taxon>
        <taxon>Euteleostomi</taxon>
        <taxon>Archelosauria</taxon>
        <taxon>Archosauria</taxon>
        <taxon>Dinosauria</taxon>
        <taxon>Saurischia</taxon>
        <taxon>Theropoda</taxon>
        <taxon>Coelurosauria</taxon>
        <taxon>Aves</taxon>
        <taxon>Neognathae</taxon>
        <taxon>Galloanserae</taxon>
        <taxon>Anseriformes</taxon>
        <taxon>Anatidae</taxon>
        <taxon>Aythyinae</taxon>
        <taxon>Aythya</taxon>
    </lineage>
</organism>
<dbReference type="GO" id="GO:0003677">
    <property type="term" value="F:DNA binding"/>
    <property type="evidence" value="ECO:0007669"/>
    <property type="project" value="UniProtKB-KW"/>
</dbReference>
<name>A0A6J3DZ73_AYTFU</name>
<keyword evidence="3" id="KW-0217">Developmental protein</keyword>
<dbReference type="GO" id="GO:0005737">
    <property type="term" value="C:cytoplasm"/>
    <property type="evidence" value="ECO:0007669"/>
    <property type="project" value="UniProtKB-SubCell"/>
</dbReference>
<evidence type="ECO:0000259" key="12">
    <source>
        <dbReference type="PROSITE" id="PS50137"/>
    </source>
</evidence>
<feature type="domain" description="DZF" evidence="13">
    <location>
        <begin position="5"/>
        <end position="362"/>
    </location>
</feature>
<sequence>MRSIRSFANDDRHVMVKHSTIYPSPEELEAVQNMVSTVECALKHVSDWLDEKNKSAKCEGDVEAEEAAESNAKDQSGRTLCGVMRIGLVAKGLLIKDDMDLELVLMCKEKPTKTLLCIVKDNLPVQIQKLTEEKYLVEEHVNEAAIIIRNTKEPKLTLKVILTSPLIRDEAEKKEGVDNVAMKDPPDLLDRQKCLEALASLRHAKWFQARANGLKSCVIVLRILRDLCNRVPTWAPLKGWPLELICEKSIGTCNRPLGAGEALRRVMECLASGILLPGGPGLHDPCEREPTDALSYMTVQQKEAITHSAQHALRLSAFGQIYKVLEMDPLPSNKSFQKYSWSVTDKEGTGSSALKRPFEDGVGDEKDPNKKMKRNLRKILDSKAIDLMNALMRLNQIRPGLQYKLLSQSGPVHAPVFTMSVDVDGTTYEASGPSKKTAKLHVAVKVLQAMGYPTGFDADVECVSSDEKSDTEGKNETVSSISSNNTGNSTSDTSTTLEVRTQGPILTASGKNPVMELNEKRRGLKYELISETGGSHDKRFVMEVEVDGQKFRGAGPNKKVAKASAALAALEKLFSGPNAANNKKKKILPQTKGVVNTAVSAAVQAVRGRGRGALTRGAFVGAAAATGYITPGYGAPYGYSTAAPAYGGFFIDSPYCQPLSIAPFIIHLGPQDFFSDF</sequence>
<dbReference type="GO" id="GO:0071011">
    <property type="term" value="C:precatalytic spliceosome"/>
    <property type="evidence" value="ECO:0007669"/>
    <property type="project" value="TreeGrafter"/>
</dbReference>
<gene>
    <name evidence="15 16" type="primary">STRBP</name>
</gene>
<comment type="subcellular location">
    <subcellularLocation>
        <location evidence="1">Cytoplasm</location>
    </subcellularLocation>
</comment>
<dbReference type="PROSITE" id="PS51703">
    <property type="entry name" value="DZF"/>
    <property type="match status" value="1"/>
</dbReference>
<dbReference type="FunFam" id="1.10.1410.40:FF:000001">
    <property type="entry name" value="interleukin enhancer-binding factor 3 isoform X1"/>
    <property type="match status" value="1"/>
</dbReference>
<evidence type="ECO:0000256" key="6">
    <source>
        <dbReference type="ARBA" id="ARBA00022782"/>
    </source>
</evidence>
<evidence type="ECO:0000256" key="2">
    <source>
        <dbReference type="ARBA" id="ARBA00022368"/>
    </source>
</evidence>
<dbReference type="InterPro" id="IPR049402">
    <property type="entry name" value="DZF_dom_C"/>
</dbReference>
<feature type="domain" description="DRBM" evidence="12">
    <location>
        <begin position="509"/>
        <end position="575"/>
    </location>
</feature>
<dbReference type="InterPro" id="IPR044472">
    <property type="entry name" value="STRBP_DSRM_1"/>
</dbReference>
<proteinExistence type="predicted"/>
<feature type="compositionally biased region" description="Low complexity" evidence="11">
    <location>
        <begin position="477"/>
        <end position="496"/>
    </location>
</feature>
<feature type="compositionally biased region" description="Basic and acidic residues" evidence="11">
    <location>
        <begin position="356"/>
        <end position="369"/>
    </location>
</feature>
<dbReference type="CDD" id="cd19909">
    <property type="entry name" value="DSRM_STRBP_rpt1"/>
    <property type="match status" value="1"/>
</dbReference>
<feature type="region of interest" description="Disordered" evidence="11">
    <location>
        <begin position="463"/>
        <end position="499"/>
    </location>
</feature>
<dbReference type="CTD" id="55342"/>
<dbReference type="SMART" id="SM00572">
    <property type="entry name" value="DZF"/>
    <property type="match status" value="1"/>
</dbReference>
<dbReference type="GO" id="GO:0030154">
    <property type="term" value="P:cell differentiation"/>
    <property type="evidence" value="ECO:0007669"/>
    <property type="project" value="UniProtKB-KW"/>
</dbReference>
<keyword evidence="5" id="KW-0677">Repeat</keyword>
<evidence type="ECO:0000256" key="8">
    <source>
        <dbReference type="ARBA" id="ARBA00022884"/>
    </source>
</evidence>
<dbReference type="InterPro" id="IPR014720">
    <property type="entry name" value="dsRBD_dom"/>
</dbReference>
<feature type="domain" description="DRBM" evidence="12">
    <location>
        <begin position="386"/>
        <end position="452"/>
    </location>
</feature>
<dbReference type="SUPFAM" id="SSF54768">
    <property type="entry name" value="dsRNA-binding domain-like"/>
    <property type="match status" value="2"/>
</dbReference>
<keyword evidence="9" id="KW-0238">DNA-binding</keyword>
<dbReference type="GeneID" id="116496824"/>
<keyword evidence="8 10" id="KW-0694">RNA-binding</keyword>
<dbReference type="Pfam" id="PF00035">
    <property type="entry name" value="dsrm"/>
    <property type="match status" value="2"/>
</dbReference>
<reference evidence="15 16" key="1">
    <citation type="submission" date="2025-04" db="UniProtKB">
        <authorList>
            <consortium name="RefSeq"/>
        </authorList>
    </citation>
    <scope>IDENTIFICATION</scope>
    <source>
        <tissue evidence="15 16">Lung</tissue>
    </source>
</reference>
<dbReference type="CDD" id="cd19897">
    <property type="entry name" value="DSRM_STRBP-like_rpt2"/>
    <property type="match status" value="1"/>
</dbReference>
<dbReference type="GO" id="GO:0007283">
    <property type="term" value="P:spermatogenesis"/>
    <property type="evidence" value="ECO:0007669"/>
    <property type="project" value="UniProtKB-KW"/>
</dbReference>
<feature type="compositionally biased region" description="Basic and acidic residues" evidence="11">
    <location>
        <begin position="465"/>
        <end position="475"/>
    </location>
</feature>
<protein>
    <recommendedName>
        <fullName evidence="2">Spermatid perinuclear RNA-binding protein</fullName>
    </recommendedName>
</protein>
<dbReference type="InterPro" id="IPR043519">
    <property type="entry name" value="NT_sf"/>
</dbReference>
<dbReference type="PANTHER" id="PTHR45762:SF1">
    <property type="entry name" value="SPERMATID PERINUCLEAR RNA-BINDING PROTEIN"/>
    <property type="match status" value="1"/>
</dbReference>
<dbReference type="KEGG" id="aful:116496824"/>
<keyword evidence="7" id="KW-0744">Spermatogenesis</keyword>
<dbReference type="FunFam" id="3.30.160.20:FF:000008">
    <property type="entry name" value="interleukin enhancer-binding factor 3 isoform X2"/>
    <property type="match status" value="1"/>
</dbReference>
<dbReference type="Proteomes" id="UP000504639">
    <property type="component" value="Chromosome 19"/>
</dbReference>
<accession>A0A6J3DZ73</accession>
<dbReference type="InterPro" id="IPR049401">
    <property type="entry name" value="DZF_dom_N"/>
</dbReference>
<dbReference type="AlphaFoldDB" id="A0A6J3DZ73"/>
<dbReference type="RefSeq" id="XP_032056064.1">
    <property type="nucleotide sequence ID" value="XM_032200173.1"/>
</dbReference>
<dbReference type="Gene3D" id="3.30.460.10">
    <property type="entry name" value="Beta Polymerase, domain 2"/>
    <property type="match status" value="1"/>
</dbReference>
<evidence type="ECO:0000256" key="7">
    <source>
        <dbReference type="ARBA" id="ARBA00022871"/>
    </source>
</evidence>
<evidence type="ECO:0000256" key="5">
    <source>
        <dbReference type="ARBA" id="ARBA00022737"/>
    </source>
</evidence>
<dbReference type="FunFam" id="3.30.160.20:FF:000006">
    <property type="entry name" value="interleukin enhancer-binding factor 3 isoform X2"/>
    <property type="match status" value="1"/>
</dbReference>
<dbReference type="SMART" id="SM00358">
    <property type="entry name" value="DSRM"/>
    <property type="match status" value="2"/>
</dbReference>
<dbReference type="Pfam" id="PF07528">
    <property type="entry name" value="DZF_N"/>
    <property type="match status" value="1"/>
</dbReference>
<dbReference type="Gene3D" id="1.10.1410.40">
    <property type="match status" value="1"/>
</dbReference>
<evidence type="ECO:0000256" key="10">
    <source>
        <dbReference type="PROSITE-ProRule" id="PRU00266"/>
    </source>
</evidence>
<dbReference type="Gene3D" id="3.30.160.20">
    <property type="match status" value="2"/>
</dbReference>
<keyword evidence="14" id="KW-1185">Reference proteome</keyword>
<evidence type="ECO:0000313" key="14">
    <source>
        <dbReference type="Proteomes" id="UP000504639"/>
    </source>
</evidence>
<dbReference type="FunFam" id="3.30.460.10:FF:000003">
    <property type="entry name" value="interleukin enhancer-binding factor 3 isoform X2"/>
    <property type="match status" value="1"/>
</dbReference>
<dbReference type="PANTHER" id="PTHR45762">
    <property type="entry name" value="ZINC FINGER RNA-BINDING PROTEIN"/>
    <property type="match status" value="1"/>
</dbReference>
<dbReference type="RefSeq" id="XP_032056065.1">
    <property type="nucleotide sequence ID" value="XM_032200174.1"/>
</dbReference>
<evidence type="ECO:0000259" key="13">
    <source>
        <dbReference type="PROSITE" id="PS51703"/>
    </source>
</evidence>
<evidence type="ECO:0000256" key="9">
    <source>
        <dbReference type="ARBA" id="ARBA00023125"/>
    </source>
</evidence>
<keyword evidence="4" id="KW-0963">Cytoplasm</keyword>
<dbReference type="Pfam" id="PF20965">
    <property type="entry name" value="DZF_C"/>
    <property type="match status" value="1"/>
</dbReference>
<feature type="region of interest" description="Disordered" evidence="11">
    <location>
        <begin position="345"/>
        <end position="369"/>
    </location>
</feature>
<dbReference type="GO" id="GO:0003727">
    <property type="term" value="F:single-stranded RNA binding"/>
    <property type="evidence" value="ECO:0007669"/>
    <property type="project" value="TreeGrafter"/>
</dbReference>
<evidence type="ECO:0000313" key="15">
    <source>
        <dbReference type="RefSeq" id="XP_032056064.1"/>
    </source>
</evidence>
<dbReference type="GO" id="GO:0003725">
    <property type="term" value="F:double-stranded RNA binding"/>
    <property type="evidence" value="ECO:0007669"/>
    <property type="project" value="TreeGrafter"/>
</dbReference>
<dbReference type="PROSITE" id="PS50137">
    <property type="entry name" value="DS_RBD"/>
    <property type="match status" value="2"/>
</dbReference>
<evidence type="ECO:0000256" key="11">
    <source>
        <dbReference type="SAM" id="MobiDB-lite"/>
    </source>
</evidence>
<evidence type="ECO:0000256" key="4">
    <source>
        <dbReference type="ARBA" id="ARBA00022490"/>
    </source>
</evidence>
<dbReference type="InterPro" id="IPR006561">
    <property type="entry name" value="DZF_dom"/>
</dbReference>
<keyword evidence="6" id="KW-0221">Differentiation</keyword>
<evidence type="ECO:0000256" key="3">
    <source>
        <dbReference type="ARBA" id="ARBA00022473"/>
    </source>
</evidence>
<evidence type="ECO:0000313" key="16">
    <source>
        <dbReference type="RefSeq" id="XP_032056065.1"/>
    </source>
</evidence>